<sequence length="254" mass="30070">MKYLIFILLSFSSIFGTEIQTINIYDRDNRIDLMLSFDNAYNGVVSQSKDGNYTLIALEDLSYSKEERKQLNSNLIKQLQISAKNNRTLIMLETKQDININTSSINDKFGLRIRILPKETEVNHQTTTNSTQTLNLANQNTQDEFNMFRYIVVIAILIFLSLLLWWLKHSLSKKNQSFEKQFHIVFQKQLDKYNRFVILDYENQRYTLILGHNNIILDKKEHNEEDKKEESFDSLFESNKQKIQDLILKKQKQN</sequence>
<keyword evidence="1" id="KW-0472">Membrane</keyword>
<protein>
    <recommendedName>
        <fullName evidence="3">Transmembrane protein</fullName>
    </recommendedName>
</protein>
<reference evidence="2" key="1">
    <citation type="submission" date="2024-05" db="EMBL/GenBank/DDBJ databases">
        <title>Campylobacter coli isolated from environmental waters in Slovenia.</title>
        <authorList>
            <person name="Zautner A.E."/>
            <person name="Bunk B."/>
            <person name="Riedel T."/>
            <person name="Sproeer C."/>
        </authorList>
    </citation>
    <scope>NUCLEOTIDE SEQUENCE</scope>
    <source>
        <strain evidence="2">CCS1377</strain>
    </source>
</reference>
<proteinExistence type="predicted"/>
<gene>
    <name evidence="2" type="ORF">AAH949_06450</name>
</gene>
<dbReference type="EMBL" id="CP155620">
    <property type="protein sequence ID" value="XBJ28736.1"/>
    <property type="molecule type" value="Genomic_DNA"/>
</dbReference>
<feature type="transmembrane region" description="Helical" evidence="1">
    <location>
        <begin position="147"/>
        <end position="167"/>
    </location>
</feature>
<evidence type="ECO:0000256" key="1">
    <source>
        <dbReference type="SAM" id="Phobius"/>
    </source>
</evidence>
<evidence type="ECO:0000313" key="2">
    <source>
        <dbReference type="EMBL" id="XBJ28736.1"/>
    </source>
</evidence>
<accession>A0AAU7E5H5</accession>
<organism evidence="2">
    <name type="scientific">Campylobacter sp. CCS1377</name>
    <dbReference type="NCBI Taxonomy" id="3158229"/>
    <lineage>
        <taxon>Bacteria</taxon>
        <taxon>Pseudomonadati</taxon>
        <taxon>Campylobacterota</taxon>
        <taxon>Epsilonproteobacteria</taxon>
        <taxon>Campylobacterales</taxon>
        <taxon>Campylobacteraceae</taxon>
        <taxon>Campylobacter</taxon>
    </lineage>
</organism>
<dbReference type="RefSeq" id="WP_348518279.1">
    <property type="nucleotide sequence ID" value="NZ_CP155620.1"/>
</dbReference>
<name>A0AAU7E5H5_9BACT</name>
<keyword evidence="1" id="KW-0812">Transmembrane</keyword>
<keyword evidence="1" id="KW-1133">Transmembrane helix</keyword>
<evidence type="ECO:0008006" key="3">
    <source>
        <dbReference type="Google" id="ProtNLM"/>
    </source>
</evidence>
<dbReference type="AlphaFoldDB" id="A0AAU7E5H5"/>